<dbReference type="PROSITE" id="PS00878">
    <property type="entry name" value="ODR_DC_2_1"/>
    <property type="match status" value="1"/>
</dbReference>
<comment type="function">
    <text evidence="8">Catalyzes the first and rate-limiting step of polyamine biosynthesis that converts ornithine into putrescine, which is the precursor for the polyamines, spermidine and spermine. Polyamines are essential for cell proliferation and are implicated in cellular processes, ranging from DNA replication to apoptosis.</text>
</comment>
<comment type="subunit">
    <text evidence="9">Homodimer. Only the dimer is catalytically active, as the active sites are constructed of residues from both monomers.</text>
</comment>
<dbReference type="AlphaFoldDB" id="A0A3P8XMB1"/>
<evidence type="ECO:0000256" key="10">
    <source>
        <dbReference type="ARBA" id="ARBA00049127"/>
    </source>
</evidence>
<dbReference type="InterPro" id="IPR009006">
    <property type="entry name" value="Ala_racemase/Decarboxylase_C"/>
</dbReference>
<dbReference type="GO" id="GO:0005737">
    <property type="term" value="C:cytoplasm"/>
    <property type="evidence" value="ECO:0007669"/>
    <property type="project" value="TreeGrafter"/>
</dbReference>
<dbReference type="Proteomes" id="UP000265140">
    <property type="component" value="Chromosome 13"/>
</dbReference>
<dbReference type="EC" id="4.1.1.17" evidence="7"/>
<dbReference type="Bgee" id="ENSELUG00000000186">
    <property type="expression patterns" value="Expressed in embryo and 3 other cell types or tissues"/>
</dbReference>
<evidence type="ECO:0000256" key="1">
    <source>
        <dbReference type="ARBA" id="ARBA00001933"/>
    </source>
</evidence>
<comment type="pathway">
    <text evidence="6">Amine and polyamine biosynthesis; putrescine biosynthesis via L-ornithine pathway; putrescine from L-ornithine: step 1/1.</text>
</comment>
<reference evidence="13" key="3">
    <citation type="submission" date="2025-08" db="UniProtKB">
        <authorList>
            <consortium name="Ensembl"/>
        </authorList>
    </citation>
    <scope>IDENTIFICATION</scope>
</reference>
<evidence type="ECO:0000313" key="13">
    <source>
        <dbReference type="Ensembl" id="ENSELUP00000004814.3"/>
    </source>
</evidence>
<dbReference type="InterPro" id="IPR000183">
    <property type="entry name" value="Orn/DAP/Arg_de-COase"/>
</dbReference>
<feature type="domain" description="Orn/DAP/Arg decarboxylase 2 N-terminal" evidence="12">
    <location>
        <begin position="8"/>
        <end position="227"/>
    </location>
</feature>
<dbReference type="SUPFAM" id="SSF51419">
    <property type="entry name" value="PLP-binding barrel"/>
    <property type="match status" value="1"/>
</dbReference>
<reference evidence="13" key="4">
    <citation type="submission" date="2025-09" db="UniProtKB">
        <authorList>
            <consortium name="Ensembl"/>
        </authorList>
    </citation>
    <scope>IDENTIFICATION</scope>
</reference>
<protein>
    <recommendedName>
        <fullName evidence="7">ornithine decarboxylase</fullName>
        <ecNumber evidence="7">4.1.1.17</ecNumber>
    </recommendedName>
</protein>
<dbReference type="Gene3D" id="3.20.20.10">
    <property type="entry name" value="Alanine racemase"/>
    <property type="match status" value="1"/>
</dbReference>
<proteinExistence type="inferred from homology"/>
<dbReference type="PANTHER" id="PTHR11482:SF6">
    <property type="entry name" value="ORNITHINE DECARBOXYLASE 1-RELATED"/>
    <property type="match status" value="1"/>
</dbReference>
<dbReference type="Gene3D" id="2.40.37.10">
    <property type="entry name" value="Lyase, Ornithine Decarboxylase, Chain A, domain 1"/>
    <property type="match status" value="1"/>
</dbReference>
<evidence type="ECO:0000256" key="7">
    <source>
        <dbReference type="ARBA" id="ARBA00034138"/>
    </source>
</evidence>
<dbReference type="InterPro" id="IPR022653">
    <property type="entry name" value="De-COase2_pyr-phos_BS"/>
</dbReference>
<dbReference type="InterPro" id="IPR022644">
    <property type="entry name" value="De-COase2_N"/>
</dbReference>
<evidence type="ECO:0000259" key="12">
    <source>
        <dbReference type="Pfam" id="PF02784"/>
    </source>
</evidence>
<feature type="modified residue" description="N6-(pyridoxal phosphate)lysine" evidence="11">
    <location>
        <position position="16"/>
    </location>
</feature>
<dbReference type="InterPro" id="IPR002433">
    <property type="entry name" value="Orn_de-COase"/>
</dbReference>
<accession>A0A3P8XMB1</accession>
<dbReference type="InterPro" id="IPR029066">
    <property type="entry name" value="PLP-binding_barrel"/>
</dbReference>
<dbReference type="STRING" id="8010.ENSELUP00000004814"/>
<keyword evidence="3 11" id="KW-0663">Pyridoxal phosphate</keyword>
<feature type="active site" description="Proton donor" evidence="11">
    <location>
        <position position="305"/>
    </location>
</feature>
<dbReference type="GO" id="GO:0004586">
    <property type="term" value="F:ornithine decarboxylase activity"/>
    <property type="evidence" value="ECO:0007669"/>
    <property type="project" value="UniProtKB-EC"/>
</dbReference>
<evidence type="ECO:0000256" key="5">
    <source>
        <dbReference type="ARBA" id="ARBA00023239"/>
    </source>
</evidence>
<evidence type="ECO:0000256" key="2">
    <source>
        <dbReference type="ARBA" id="ARBA00008872"/>
    </source>
</evidence>
<dbReference type="GeneTree" id="ENSGT00950000182995"/>
<keyword evidence="14" id="KW-1185">Reference proteome</keyword>
<comment type="catalytic activity">
    <reaction evidence="10">
        <text>L-ornithine + H(+) = putrescine + CO2</text>
        <dbReference type="Rhea" id="RHEA:22964"/>
        <dbReference type="ChEBI" id="CHEBI:15378"/>
        <dbReference type="ChEBI" id="CHEBI:16526"/>
        <dbReference type="ChEBI" id="CHEBI:46911"/>
        <dbReference type="ChEBI" id="CHEBI:326268"/>
        <dbReference type="EC" id="4.1.1.17"/>
    </reaction>
</comment>
<sequence>MLSLKNTSVCPFYAVKSNNSPPIIKMLGTVGAGFDCASQGEIEQVLSLGVTPNKIIYAHPCKQESHIRYAQAHGVQIMTFDSEEELVKISRCHDSAKLVLRLGVDDSKALLRLSGKFGAKLGSCQHLLQRAQNLDLEVIGVSFHVGCGCTDSKAYRQAISDAHCVFNIGEELGFKMTLLDIGGGFPGQNDFKLTFEEIAADINKALEEFFPPSCGVSVIAEPGRYYVTSAVTLAANVIAKKVIMEELTNCRTANRTMMYYLNDGVYGSISFLLHDPAQSTVSPYPHRKPKPDEPVYPCVIWGPTCDSVDVVVKNTFLPELQVGDWLLIDNMGAYTHCISTTFNGFRKTPIYYVMSRDTMHWIQLSCTHSLIKPC</sequence>
<dbReference type="FunFam" id="3.20.20.10:FF:000005">
    <property type="entry name" value="Ornithine decarboxylase"/>
    <property type="match status" value="1"/>
</dbReference>
<dbReference type="CDD" id="cd00622">
    <property type="entry name" value="PLPDE_III_ODC"/>
    <property type="match status" value="1"/>
</dbReference>
<dbReference type="PRINTS" id="PR01179">
    <property type="entry name" value="ODADCRBXLASE"/>
</dbReference>
<comment type="cofactor">
    <cofactor evidence="1 11">
        <name>pyridoxal 5'-phosphate</name>
        <dbReference type="ChEBI" id="CHEBI:597326"/>
    </cofactor>
</comment>
<comment type="similarity">
    <text evidence="2">Belongs to the Orn/Lys/Arg decarboxylase class-II family.</text>
</comment>
<keyword evidence="4" id="KW-0620">Polyamine biosynthesis</keyword>
<keyword evidence="5" id="KW-0456">Lyase</keyword>
<evidence type="ECO:0000256" key="8">
    <source>
        <dbReference type="ARBA" id="ARBA00037173"/>
    </source>
</evidence>
<evidence type="ECO:0000313" key="14">
    <source>
        <dbReference type="Proteomes" id="UP000265140"/>
    </source>
</evidence>
<dbReference type="Ensembl" id="ENSELUT00000011712.3">
    <property type="protein sequence ID" value="ENSELUP00000004814.3"/>
    <property type="gene ID" value="ENSELUG00000000186.3"/>
</dbReference>
<evidence type="ECO:0000256" key="6">
    <source>
        <dbReference type="ARBA" id="ARBA00034115"/>
    </source>
</evidence>
<dbReference type="FunFam" id="2.40.37.10:FF:000005">
    <property type="entry name" value="Ornithine decarboxylase"/>
    <property type="match status" value="1"/>
</dbReference>
<dbReference type="SUPFAM" id="SSF50621">
    <property type="entry name" value="Alanine racemase C-terminal domain-like"/>
    <property type="match status" value="1"/>
</dbReference>
<dbReference type="GO" id="GO:0033387">
    <property type="term" value="P:putrescine biosynthetic process from arginine, via ornithine"/>
    <property type="evidence" value="ECO:0007669"/>
    <property type="project" value="TreeGrafter"/>
</dbReference>
<dbReference type="PANTHER" id="PTHR11482">
    <property type="entry name" value="ARGININE/DIAMINOPIMELATE/ORNITHINE DECARBOXYLASE"/>
    <property type="match status" value="1"/>
</dbReference>
<dbReference type="PRINTS" id="PR01182">
    <property type="entry name" value="ORNDCRBXLASE"/>
</dbReference>
<evidence type="ECO:0000256" key="9">
    <source>
        <dbReference type="ARBA" id="ARBA00046672"/>
    </source>
</evidence>
<reference evidence="14" key="1">
    <citation type="journal article" date="2014" name="PLoS ONE">
        <title>The genome and linkage map of the northern pike (Esox lucius): conserved synteny revealed between the salmonid sister group and the Neoteleostei.</title>
        <authorList>
            <person name="Rondeau E.B."/>
            <person name="Minkley D.R."/>
            <person name="Leong J.S."/>
            <person name="Messmer A.M."/>
            <person name="Jantzen J.R."/>
            <person name="von Schalburg K.R."/>
            <person name="Lemon C."/>
            <person name="Bird N.H."/>
            <person name="Koop B.F."/>
        </authorList>
    </citation>
    <scope>NUCLEOTIDE SEQUENCE</scope>
</reference>
<evidence type="ECO:0000256" key="3">
    <source>
        <dbReference type="ARBA" id="ARBA00022898"/>
    </source>
</evidence>
<reference evidence="13" key="2">
    <citation type="submission" date="2020-02" db="EMBL/GenBank/DDBJ databases">
        <title>Esox lucius (northern pike) genome, fEsoLuc1, primary haplotype.</title>
        <authorList>
            <person name="Myers G."/>
            <person name="Karagic N."/>
            <person name="Meyer A."/>
            <person name="Pippel M."/>
            <person name="Reichard M."/>
            <person name="Winkler S."/>
            <person name="Tracey A."/>
            <person name="Sims Y."/>
            <person name="Howe K."/>
            <person name="Rhie A."/>
            <person name="Formenti G."/>
            <person name="Durbin R."/>
            <person name="Fedrigo O."/>
            <person name="Jarvis E.D."/>
        </authorList>
    </citation>
    <scope>NUCLEOTIDE SEQUENCE [LARGE SCALE GENOMIC DNA]</scope>
</reference>
<organism evidence="13 14">
    <name type="scientific">Esox lucius</name>
    <name type="common">Northern pike</name>
    <dbReference type="NCBI Taxonomy" id="8010"/>
    <lineage>
        <taxon>Eukaryota</taxon>
        <taxon>Metazoa</taxon>
        <taxon>Chordata</taxon>
        <taxon>Craniata</taxon>
        <taxon>Vertebrata</taxon>
        <taxon>Euteleostomi</taxon>
        <taxon>Actinopterygii</taxon>
        <taxon>Neopterygii</taxon>
        <taxon>Teleostei</taxon>
        <taxon>Protacanthopterygii</taxon>
        <taxon>Esociformes</taxon>
        <taxon>Esocidae</taxon>
        <taxon>Esox</taxon>
    </lineage>
</organism>
<dbReference type="Pfam" id="PF02784">
    <property type="entry name" value="Orn_Arg_deC_N"/>
    <property type="match status" value="1"/>
</dbReference>
<evidence type="ECO:0000256" key="11">
    <source>
        <dbReference type="PIRSR" id="PIRSR600183-50"/>
    </source>
</evidence>
<evidence type="ECO:0000256" key="4">
    <source>
        <dbReference type="ARBA" id="ARBA00023115"/>
    </source>
</evidence>
<name>A0A3P8XMB1_ESOLU</name>